<dbReference type="NCBIfam" id="TIGR03002">
    <property type="entry name" value="outer_YhbN_LptA"/>
    <property type="match status" value="1"/>
</dbReference>
<dbReference type="OrthoDB" id="5294855at2"/>
<comment type="function">
    <text evidence="4">Involved in the assembly of lipopolysaccharide (LPS). Required for the translocation of LPS from the inner membrane to the outer membrane.</text>
</comment>
<comment type="subcellular location">
    <subcellularLocation>
        <location evidence="4">Periplasm</location>
    </subcellularLocation>
</comment>
<evidence type="ECO:0000256" key="2">
    <source>
        <dbReference type="ARBA" id="ARBA00022729"/>
    </source>
</evidence>
<dbReference type="InterPro" id="IPR005653">
    <property type="entry name" value="OstA-like_N"/>
</dbReference>
<dbReference type="GO" id="GO:0017089">
    <property type="term" value="F:glycolipid transfer activity"/>
    <property type="evidence" value="ECO:0007669"/>
    <property type="project" value="TreeGrafter"/>
</dbReference>
<evidence type="ECO:0000259" key="5">
    <source>
        <dbReference type="Pfam" id="PF03968"/>
    </source>
</evidence>
<feature type="chain" id="PRO_5021050118" description="Lipopolysaccharide export system protein LptA" evidence="4">
    <location>
        <begin position="22"/>
        <end position="181"/>
    </location>
</feature>
<comment type="subunit">
    <text evidence="4">Component of the lipopolysaccharide transport and assembly complex.</text>
</comment>
<gene>
    <name evidence="4" type="primary">lptA</name>
    <name evidence="6" type="ORF">DFP86_103262</name>
</gene>
<evidence type="ECO:0000313" key="7">
    <source>
        <dbReference type="Proteomes" id="UP000295611"/>
    </source>
</evidence>
<keyword evidence="2 4" id="KW-0732">Signal</keyword>
<comment type="caution">
    <text evidence="6">The sequence shown here is derived from an EMBL/GenBank/DDBJ whole genome shotgun (WGS) entry which is preliminary data.</text>
</comment>
<dbReference type="GO" id="GO:0001530">
    <property type="term" value="F:lipopolysaccharide binding"/>
    <property type="evidence" value="ECO:0007669"/>
    <property type="project" value="InterPro"/>
</dbReference>
<evidence type="ECO:0000256" key="1">
    <source>
        <dbReference type="ARBA" id="ARBA00022448"/>
    </source>
</evidence>
<dbReference type="GO" id="GO:0043165">
    <property type="term" value="P:Gram-negative-bacterium-type cell outer membrane assembly"/>
    <property type="evidence" value="ECO:0007669"/>
    <property type="project" value="UniProtKB-UniRule"/>
</dbReference>
<dbReference type="Gene3D" id="2.60.450.10">
    <property type="entry name" value="Lipopolysaccharide (LPS) transport protein A like domain"/>
    <property type="match status" value="1"/>
</dbReference>
<accession>A0A4R7BCF7</accession>
<organism evidence="6 7">
    <name type="scientific">Paludibacterium purpuratum</name>
    <dbReference type="NCBI Taxonomy" id="1144873"/>
    <lineage>
        <taxon>Bacteria</taxon>
        <taxon>Pseudomonadati</taxon>
        <taxon>Pseudomonadota</taxon>
        <taxon>Betaproteobacteria</taxon>
        <taxon>Neisseriales</taxon>
        <taxon>Chromobacteriaceae</taxon>
        <taxon>Paludibacterium</taxon>
    </lineage>
</organism>
<comment type="similarity">
    <text evidence="4">Belongs to the LptA family.</text>
</comment>
<dbReference type="Pfam" id="PF03968">
    <property type="entry name" value="LptD_N"/>
    <property type="match status" value="1"/>
</dbReference>
<keyword evidence="7" id="KW-1185">Reference proteome</keyword>
<dbReference type="Proteomes" id="UP000295611">
    <property type="component" value="Unassembled WGS sequence"/>
</dbReference>
<dbReference type="RefSeq" id="WP_133678964.1">
    <property type="nucleotide sequence ID" value="NZ_SNZP01000003.1"/>
</dbReference>
<dbReference type="GO" id="GO:0030288">
    <property type="term" value="C:outer membrane-bounded periplasmic space"/>
    <property type="evidence" value="ECO:0007669"/>
    <property type="project" value="TreeGrafter"/>
</dbReference>
<proteinExistence type="inferred from homology"/>
<feature type="domain" description="Organic solvent tolerance-like N-terminal" evidence="5">
    <location>
        <begin position="31"/>
        <end position="145"/>
    </location>
</feature>
<dbReference type="InterPro" id="IPR014340">
    <property type="entry name" value="LptA"/>
</dbReference>
<protein>
    <recommendedName>
        <fullName evidence="4">Lipopolysaccharide export system protein LptA</fullName>
    </recommendedName>
</protein>
<dbReference type="EMBL" id="SNZP01000003">
    <property type="protein sequence ID" value="TDR81605.1"/>
    <property type="molecule type" value="Genomic_DNA"/>
</dbReference>
<keyword evidence="3 4" id="KW-0574">Periplasm</keyword>
<dbReference type="InterPro" id="IPR052037">
    <property type="entry name" value="LPS_export_LptA"/>
</dbReference>
<dbReference type="AlphaFoldDB" id="A0A4R7BCF7"/>
<reference evidence="6 7" key="1">
    <citation type="submission" date="2019-03" db="EMBL/GenBank/DDBJ databases">
        <title>Genomic Encyclopedia of Type Strains, Phase III (KMG-III): the genomes of soil and plant-associated and newly described type strains.</title>
        <authorList>
            <person name="Whitman W."/>
        </authorList>
    </citation>
    <scope>NUCLEOTIDE SEQUENCE [LARGE SCALE GENOMIC DNA]</scope>
    <source>
        <strain evidence="6 7">CECT 8976</strain>
    </source>
</reference>
<keyword evidence="1 4" id="KW-0813">Transport</keyword>
<dbReference type="GO" id="GO:0009279">
    <property type="term" value="C:cell outer membrane"/>
    <property type="evidence" value="ECO:0007669"/>
    <property type="project" value="TreeGrafter"/>
</dbReference>
<evidence type="ECO:0000256" key="4">
    <source>
        <dbReference type="HAMAP-Rule" id="MF_01914"/>
    </source>
</evidence>
<name>A0A4R7BCF7_9NEIS</name>
<dbReference type="GO" id="GO:0015920">
    <property type="term" value="P:lipopolysaccharide transport"/>
    <property type="evidence" value="ECO:0007669"/>
    <property type="project" value="UniProtKB-UniRule"/>
</dbReference>
<feature type="signal peptide" evidence="4">
    <location>
        <begin position="1"/>
        <end position="21"/>
    </location>
</feature>
<dbReference type="PANTHER" id="PTHR36504:SF1">
    <property type="entry name" value="LIPOPOLYSACCHARIDE EXPORT SYSTEM PROTEIN LPTA"/>
    <property type="match status" value="1"/>
</dbReference>
<evidence type="ECO:0000313" key="6">
    <source>
        <dbReference type="EMBL" id="TDR81605.1"/>
    </source>
</evidence>
<evidence type="ECO:0000256" key="3">
    <source>
        <dbReference type="ARBA" id="ARBA00022764"/>
    </source>
</evidence>
<dbReference type="PANTHER" id="PTHR36504">
    <property type="entry name" value="LIPOPOLYSACCHARIDE EXPORT SYSTEM PROTEIN LPTA"/>
    <property type="match status" value="1"/>
</dbReference>
<sequence length="181" mass="19474" precursor="true">MSNKFAALLIPLALTAPLAHAEKADADKPIQISADRASLDQLKGITQWDGAVVVIQGTLLMHSDHLTVTRDAQGNQTMVATGKLVTFRQKADDTPEKKNVWIDGQANRIDYSTVNHTAVLTTNARVKKDTDLLIGDVIVYNTETQIYQSQGGGTNTANKGRVTAIIQPQKKNASNGAGKQP</sequence>
<dbReference type="HAMAP" id="MF_01914">
    <property type="entry name" value="LPS_assembly_LptA"/>
    <property type="match status" value="1"/>
</dbReference>